<dbReference type="Proteomes" id="UP000216339">
    <property type="component" value="Unassembled WGS sequence"/>
</dbReference>
<keyword evidence="1" id="KW-0732">Signal</keyword>
<dbReference type="SUPFAM" id="SSF51338">
    <property type="entry name" value="Composite domain of metallo-dependent hydrolases"/>
    <property type="match status" value="1"/>
</dbReference>
<feature type="domain" description="Amidohydrolase-related" evidence="2">
    <location>
        <begin position="295"/>
        <end position="405"/>
    </location>
</feature>
<dbReference type="EMBL" id="MQWD01000001">
    <property type="protein sequence ID" value="PAP78486.1"/>
    <property type="molecule type" value="Genomic_DNA"/>
</dbReference>
<name>A0A271J4P0_9BACT</name>
<dbReference type="Gene3D" id="2.30.40.10">
    <property type="entry name" value="Urease, subunit C, domain 1"/>
    <property type="match status" value="1"/>
</dbReference>
<dbReference type="SUPFAM" id="SSF51556">
    <property type="entry name" value="Metallo-dependent hydrolases"/>
    <property type="match status" value="1"/>
</dbReference>
<proteinExistence type="predicted"/>
<gene>
    <name evidence="3" type="ORF">BSZ37_19680</name>
</gene>
<dbReference type="PANTHER" id="PTHR43135:SF3">
    <property type="entry name" value="ALPHA-D-RIBOSE 1-METHYLPHOSPHONATE 5-TRIPHOSPHATE DIPHOSPHATASE"/>
    <property type="match status" value="1"/>
</dbReference>
<dbReference type="OrthoDB" id="783596at2"/>
<evidence type="ECO:0000313" key="4">
    <source>
        <dbReference type="Proteomes" id="UP000216339"/>
    </source>
</evidence>
<keyword evidence="4" id="KW-1185">Reference proteome</keyword>
<feature type="chain" id="PRO_5012809089" evidence="1">
    <location>
        <begin position="19"/>
        <end position="442"/>
    </location>
</feature>
<accession>A0A271J4P0</accession>
<dbReference type="GO" id="GO:0016810">
    <property type="term" value="F:hydrolase activity, acting on carbon-nitrogen (but not peptide) bonds"/>
    <property type="evidence" value="ECO:0007669"/>
    <property type="project" value="InterPro"/>
</dbReference>
<organism evidence="3 4">
    <name type="scientific">Rubrivirga marina</name>
    <dbReference type="NCBI Taxonomy" id="1196024"/>
    <lineage>
        <taxon>Bacteria</taxon>
        <taxon>Pseudomonadati</taxon>
        <taxon>Rhodothermota</taxon>
        <taxon>Rhodothermia</taxon>
        <taxon>Rhodothermales</taxon>
        <taxon>Rubricoccaceae</taxon>
        <taxon>Rubrivirga</taxon>
    </lineage>
</organism>
<evidence type="ECO:0000313" key="3">
    <source>
        <dbReference type="EMBL" id="PAP78486.1"/>
    </source>
</evidence>
<dbReference type="Gene3D" id="3.20.20.140">
    <property type="entry name" value="Metal-dependent hydrolases"/>
    <property type="match status" value="1"/>
</dbReference>
<dbReference type="PANTHER" id="PTHR43135">
    <property type="entry name" value="ALPHA-D-RIBOSE 1-METHYLPHOSPHONATE 5-TRIPHOSPHATE DIPHOSPHATASE"/>
    <property type="match status" value="1"/>
</dbReference>
<protein>
    <submittedName>
        <fullName evidence="3">Amidohydrolase</fullName>
    </submittedName>
</protein>
<feature type="signal peptide" evidence="1">
    <location>
        <begin position="1"/>
        <end position="18"/>
    </location>
</feature>
<dbReference type="RefSeq" id="WP_095512163.1">
    <property type="nucleotide sequence ID" value="NZ_MQWD01000001.1"/>
</dbReference>
<comment type="caution">
    <text evidence="3">The sequence shown here is derived from an EMBL/GenBank/DDBJ whole genome shotgun (WGS) entry which is preliminary data.</text>
</comment>
<dbReference type="InterPro" id="IPR011059">
    <property type="entry name" value="Metal-dep_hydrolase_composite"/>
</dbReference>
<dbReference type="InterPro" id="IPR051781">
    <property type="entry name" value="Metallo-dep_Hydrolase"/>
</dbReference>
<sequence length="442" mass="47184">MRPFLLALAVLTAAPAFAQGPQYRARAGTFALTDCRIETVTRGVIERGTVVIEDGRITGVGDAAVPAGATQVACGGGTVYPGMIDAGTRLGLQEIGSQEETQDYDEVGDVTPQMKALTAINVSSVHIPITRVSGVTTTLSVPQGALMPGTAALVNLHGYTPEQMATGFEAVVLNFPMSGRRGRFDRREQEAIDKAAKEAVEKLDEVWEQAVLYARIDSARIAGTPDASMAYQPEFAALLPVVRGTMPLLVEANAATDIVKALEWLEDKDVRAILTGVAEGWRVADRIAEAGLPVIAGPVLGLPTRASDRYDRTYQNAALLAQAGVTVALRTDDGMQNYRNLPFHAGFAVAYGEELSFDRQAALEAITITPARIFGVDDDLGSVEVGKSATLFVADGDPFEPATQVTALFIDGYQIPLVSRQSELYEEYLQRVPGLRTVGEAE</sequence>
<evidence type="ECO:0000259" key="2">
    <source>
        <dbReference type="Pfam" id="PF01979"/>
    </source>
</evidence>
<keyword evidence="3" id="KW-0378">Hydrolase</keyword>
<dbReference type="Pfam" id="PF01979">
    <property type="entry name" value="Amidohydro_1"/>
    <property type="match status" value="1"/>
</dbReference>
<dbReference type="InterPro" id="IPR032466">
    <property type="entry name" value="Metal_Hydrolase"/>
</dbReference>
<evidence type="ECO:0000256" key="1">
    <source>
        <dbReference type="SAM" id="SignalP"/>
    </source>
</evidence>
<dbReference type="InterPro" id="IPR006680">
    <property type="entry name" value="Amidohydro-rel"/>
</dbReference>
<dbReference type="AlphaFoldDB" id="A0A271J4P0"/>
<reference evidence="3 4" key="1">
    <citation type="submission" date="2016-11" db="EMBL/GenBank/DDBJ databases">
        <title>Study of marine rhodopsin-containing bacteria.</title>
        <authorList>
            <person name="Yoshizawa S."/>
            <person name="Kumagai Y."/>
            <person name="Kogure K."/>
        </authorList>
    </citation>
    <scope>NUCLEOTIDE SEQUENCE [LARGE SCALE GENOMIC DNA]</scope>
    <source>
        <strain evidence="3 4">SAORIC-28</strain>
    </source>
</reference>